<organism evidence="2 3">
    <name type="scientific">Taphrina deformans (strain PYCC 5710 / ATCC 11124 / CBS 356.35 / IMI 108563 / JCM 9778 / NBRC 8474)</name>
    <name type="common">Peach leaf curl fungus</name>
    <name type="synonym">Lalaria deformans</name>
    <dbReference type="NCBI Taxonomy" id="1097556"/>
    <lineage>
        <taxon>Eukaryota</taxon>
        <taxon>Fungi</taxon>
        <taxon>Dikarya</taxon>
        <taxon>Ascomycota</taxon>
        <taxon>Taphrinomycotina</taxon>
        <taxon>Taphrinomycetes</taxon>
        <taxon>Taphrinales</taxon>
        <taxon>Taphrinaceae</taxon>
        <taxon>Taphrina</taxon>
    </lineage>
</organism>
<dbReference type="Proteomes" id="UP000013776">
    <property type="component" value="Unassembled WGS sequence"/>
</dbReference>
<keyword evidence="1" id="KW-1133">Transmembrane helix</keyword>
<dbReference type="AlphaFoldDB" id="R4XB81"/>
<gene>
    <name evidence="2" type="ORF">TAPDE_003029</name>
</gene>
<keyword evidence="3" id="KW-1185">Reference proteome</keyword>
<keyword evidence="1" id="KW-0812">Transmembrane</keyword>
<protein>
    <submittedName>
        <fullName evidence="2">Uncharacterized protein</fullName>
    </submittedName>
</protein>
<name>R4XB81_TAPDE</name>
<feature type="transmembrane region" description="Helical" evidence="1">
    <location>
        <begin position="83"/>
        <end position="103"/>
    </location>
</feature>
<dbReference type="EMBL" id="CAHR02000123">
    <property type="protein sequence ID" value="CCG83109.1"/>
    <property type="molecule type" value="Genomic_DNA"/>
</dbReference>
<evidence type="ECO:0000256" key="1">
    <source>
        <dbReference type="SAM" id="Phobius"/>
    </source>
</evidence>
<accession>R4XB81</accession>
<feature type="transmembrane region" description="Helical" evidence="1">
    <location>
        <begin position="40"/>
        <end position="62"/>
    </location>
</feature>
<evidence type="ECO:0000313" key="3">
    <source>
        <dbReference type="Proteomes" id="UP000013776"/>
    </source>
</evidence>
<keyword evidence="1" id="KW-0472">Membrane</keyword>
<evidence type="ECO:0000313" key="2">
    <source>
        <dbReference type="EMBL" id="CCG83109.1"/>
    </source>
</evidence>
<sequence>MLFVDKALVGRSPKAIAVALRRAVAPQTIYLSSGKPAFPILIYACALVNLVFWGNLSQWVYSDYSVKDESVLRKFEKAPTSTRLAYSGGLATLGIGISTGFLLPQGYLYE</sequence>
<reference evidence="2 3" key="1">
    <citation type="journal article" date="2013" name="MBio">
        <title>Genome sequencing of the plant pathogen Taphrina deformans, the causal agent of peach leaf curl.</title>
        <authorList>
            <person name="Cisse O.H."/>
            <person name="Almeida J.M.G.C.F."/>
            <person name="Fonseca A."/>
            <person name="Kumar A.A."/>
            <person name="Salojaervi J."/>
            <person name="Overmyer K."/>
            <person name="Hauser P.M."/>
            <person name="Pagni M."/>
        </authorList>
    </citation>
    <scope>NUCLEOTIDE SEQUENCE [LARGE SCALE GENOMIC DNA]</scope>
    <source>
        <strain evidence="3">PYCC 5710 / ATCC 11124 / CBS 356.35 / IMI 108563 / JCM 9778 / NBRC 8474</strain>
    </source>
</reference>
<proteinExistence type="predicted"/>
<dbReference type="VEuPathDB" id="FungiDB:TAPDE_003029"/>
<comment type="caution">
    <text evidence="2">The sequence shown here is derived from an EMBL/GenBank/DDBJ whole genome shotgun (WGS) entry which is preliminary data.</text>
</comment>